<evidence type="ECO:0000313" key="3">
    <source>
        <dbReference type="Proteomes" id="UP000824469"/>
    </source>
</evidence>
<organism evidence="2 3">
    <name type="scientific">Taxus chinensis</name>
    <name type="common">Chinese yew</name>
    <name type="synonym">Taxus wallichiana var. chinensis</name>
    <dbReference type="NCBI Taxonomy" id="29808"/>
    <lineage>
        <taxon>Eukaryota</taxon>
        <taxon>Viridiplantae</taxon>
        <taxon>Streptophyta</taxon>
        <taxon>Embryophyta</taxon>
        <taxon>Tracheophyta</taxon>
        <taxon>Spermatophyta</taxon>
        <taxon>Pinopsida</taxon>
        <taxon>Pinidae</taxon>
        <taxon>Conifers II</taxon>
        <taxon>Cupressales</taxon>
        <taxon>Taxaceae</taxon>
        <taxon>Taxus</taxon>
    </lineage>
</organism>
<name>A0AA38FJF3_TAXCH</name>
<evidence type="ECO:0000256" key="1">
    <source>
        <dbReference type="SAM" id="Coils"/>
    </source>
</evidence>
<proteinExistence type="predicted"/>
<sequence length="220" mass="25094">MIDALVDEELGNSTELMLGEFKKEQREKSGSSTKGPTLSVTIPKVLRMGSKCAEEGRLVMRYANNPNKFLGVRFQSTIPTKELTTMESFDPEGGNLHVRKILSWAFDSHIDEPKFKVNQEEILEISQTKGANPLINSQHLLDEQVCNVLNKVSMEVEERCFCRNDKIKALEDLLEKRKEEVVKLTKELNLENLISAQLQRELQEVKAKVCKVYKNLELIS</sequence>
<evidence type="ECO:0000313" key="2">
    <source>
        <dbReference type="EMBL" id="KAH9305126.1"/>
    </source>
</evidence>
<dbReference type="Proteomes" id="UP000824469">
    <property type="component" value="Unassembled WGS sequence"/>
</dbReference>
<comment type="caution">
    <text evidence="2">The sequence shown here is derived from an EMBL/GenBank/DDBJ whole genome shotgun (WGS) entry which is preliminary data.</text>
</comment>
<protein>
    <submittedName>
        <fullName evidence="2">Uncharacterized protein</fullName>
    </submittedName>
</protein>
<reference evidence="2 3" key="1">
    <citation type="journal article" date="2021" name="Nat. Plants">
        <title>The Taxus genome provides insights into paclitaxel biosynthesis.</title>
        <authorList>
            <person name="Xiong X."/>
            <person name="Gou J."/>
            <person name="Liao Q."/>
            <person name="Li Y."/>
            <person name="Zhou Q."/>
            <person name="Bi G."/>
            <person name="Li C."/>
            <person name="Du R."/>
            <person name="Wang X."/>
            <person name="Sun T."/>
            <person name="Guo L."/>
            <person name="Liang H."/>
            <person name="Lu P."/>
            <person name="Wu Y."/>
            <person name="Zhang Z."/>
            <person name="Ro D.K."/>
            <person name="Shang Y."/>
            <person name="Huang S."/>
            <person name="Yan J."/>
        </authorList>
    </citation>
    <scope>NUCLEOTIDE SEQUENCE [LARGE SCALE GENOMIC DNA]</scope>
    <source>
        <strain evidence="2">Ta-2019</strain>
    </source>
</reference>
<accession>A0AA38FJF3</accession>
<keyword evidence="3" id="KW-1185">Reference proteome</keyword>
<feature type="coiled-coil region" evidence="1">
    <location>
        <begin position="167"/>
        <end position="208"/>
    </location>
</feature>
<dbReference type="EMBL" id="JAHRHJ020000008">
    <property type="protein sequence ID" value="KAH9305126.1"/>
    <property type="molecule type" value="Genomic_DNA"/>
</dbReference>
<gene>
    <name evidence="2" type="ORF">KI387_009530</name>
</gene>
<keyword evidence="1" id="KW-0175">Coiled coil</keyword>
<dbReference type="AlphaFoldDB" id="A0AA38FJF3"/>